<dbReference type="Proteomes" id="UP000187455">
    <property type="component" value="Unassembled WGS sequence"/>
</dbReference>
<feature type="compositionally biased region" description="Basic and acidic residues" evidence="1">
    <location>
        <begin position="369"/>
        <end position="381"/>
    </location>
</feature>
<dbReference type="GO" id="GO:0016787">
    <property type="term" value="F:hydrolase activity"/>
    <property type="evidence" value="ECO:0007669"/>
    <property type="project" value="UniProtKB-ARBA"/>
</dbReference>
<dbReference type="PANTHER" id="PTHR10151:SF120">
    <property type="entry name" value="BIS(5'-ADENOSYL)-TRIPHOSPHATASE"/>
    <property type="match status" value="1"/>
</dbReference>
<evidence type="ECO:0000313" key="3">
    <source>
        <dbReference type="EMBL" id="OLY81743.1"/>
    </source>
</evidence>
<keyword evidence="2" id="KW-0732">Signal</keyword>
<keyword evidence="4" id="KW-1185">Reference proteome</keyword>
<protein>
    <submittedName>
        <fullName evidence="3">Putative pyrophosphatase/phosphodiesterase</fullName>
    </submittedName>
</protein>
<comment type="caution">
    <text evidence="3">The sequence shown here is derived from an EMBL/GenBank/DDBJ whole genome shotgun (WGS) entry which is preliminary data.</text>
</comment>
<evidence type="ECO:0000256" key="2">
    <source>
        <dbReference type="SAM" id="SignalP"/>
    </source>
</evidence>
<dbReference type="SUPFAM" id="SSF53649">
    <property type="entry name" value="Alkaline phosphatase-like"/>
    <property type="match status" value="1"/>
</dbReference>
<dbReference type="CDD" id="cd16018">
    <property type="entry name" value="Enpp"/>
    <property type="match status" value="1"/>
</dbReference>
<dbReference type="OrthoDB" id="415411at2759"/>
<evidence type="ECO:0000256" key="1">
    <source>
        <dbReference type="SAM" id="MobiDB-lite"/>
    </source>
</evidence>
<dbReference type="PANTHER" id="PTHR10151">
    <property type="entry name" value="ECTONUCLEOTIDE PYROPHOSPHATASE/PHOSPHODIESTERASE"/>
    <property type="match status" value="1"/>
</dbReference>
<accession>A0A1R0GXW4</accession>
<sequence>MISITSSMLFLAFVAASPITARDDNTPLNAKANTVILISIDGFAQDYFSYGITPNIANLGKSGVFADYMKPVFPTLTYPNHQSIATGLYPENHGLISNTFYSERLNDTFNYLRPDSFTDKWWGGEPFWITAEKNNLTAVVDQFPGGLVEIEGIRPSYYSPYDLSVSQTTKMDKLINWLELPAAQRPTLLVSYFAEVDVAGHSFSPGTKGLKDAVIQADTSIGYLVNQLKSKNLYDKVNIIIVSDHGMEGSMIPKDYIYINDLLAKANLELSKNSKKAKCSALKPVKEKILAVHMSPNAGIYPVYDKDIMPLYKKLKMVEDQTKFNVYLKKDIPKRYIYKYNDRIPPVVVVAKEPYMMRFNSTLYNSPDLSKRSSDLEKRQSTTDVPNGAHGFDNEYQNMRAIFVAHGPAFKSPKTPTASTNFPPISAIDVYNVVTKLLKVPAARNDGNATIATNMLI</sequence>
<dbReference type="InterPro" id="IPR017850">
    <property type="entry name" value="Alkaline_phosphatase_core_sf"/>
</dbReference>
<dbReference type="STRING" id="133383.A0A1R0GXW4"/>
<dbReference type="InterPro" id="IPR002591">
    <property type="entry name" value="Phosphodiest/P_Trfase"/>
</dbReference>
<organism evidence="3 4">
    <name type="scientific">Smittium mucronatum</name>
    <dbReference type="NCBI Taxonomy" id="133383"/>
    <lineage>
        <taxon>Eukaryota</taxon>
        <taxon>Fungi</taxon>
        <taxon>Fungi incertae sedis</taxon>
        <taxon>Zoopagomycota</taxon>
        <taxon>Kickxellomycotina</taxon>
        <taxon>Harpellomycetes</taxon>
        <taxon>Harpellales</taxon>
        <taxon>Legeriomycetaceae</taxon>
        <taxon>Smittium</taxon>
    </lineage>
</organism>
<evidence type="ECO:0000313" key="4">
    <source>
        <dbReference type="Proteomes" id="UP000187455"/>
    </source>
</evidence>
<feature type="signal peptide" evidence="2">
    <location>
        <begin position="1"/>
        <end position="16"/>
    </location>
</feature>
<dbReference type="Pfam" id="PF01663">
    <property type="entry name" value="Phosphodiest"/>
    <property type="match status" value="1"/>
</dbReference>
<dbReference type="EMBL" id="LSSL01002206">
    <property type="protein sequence ID" value="OLY81743.1"/>
    <property type="molecule type" value="Genomic_DNA"/>
</dbReference>
<name>A0A1R0GXW4_9FUNG</name>
<feature type="region of interest" description="Disordered" evidence="1">
    <location>
        <begin position="369"/>
        <end position="390"/>
    </location>
</feature>
<proteinExistence type="predicted"/>
<dbReference type="Gene3D" id="3.40.720.10">
    <property type="entry name" value="Alkaline Phosphatase, subunit A"/>
    <property type="match status" value="1"/>
</dbReference>
<dbReference type="AlphaFoldDB" id="A0A1R0GXW4"/>
<gene>
    <name evidence="3" type="ORF">AYI68_g4148</name>
</gene>
<feature type="chain" id="PRO_5012051069" evidence="2">
    <location>
        <begin position="17"/>
        <end position="457"/>
    </location>
</feature>
<reference evidence="3 4" key="1">
    <citation type="journal article" date="2016" name="Mol. Biol. Evol.">
        <title>Genome-Wide Survey of Gut Fungi (Harpellales) Reveals the First Horizontally Transferred Ubiquitin Gene from a Mosquito Host.</title>
        <authorList>
            <person name="Wang Y."/>
            <person name="White M.M."/>
            <person name="Kvist S."/>
            <person name="Moncalvo J.M."/>
        </authorList>
    </citation>
    <scope>NUCLEOTIDE SEQUENCE [LARGE SCALE GENOMIC DNA]</scope>
    <source>
        <strain evidence="3 4">ALG-7-W6</strain>
    </source>
</reference>